<protein>
    <submittedName>
        <fullName evidence="1">9242_t:CDS:1</fullName>
    </submittedName>
</protein>
<organism evidence="1 2">
    <name type="scientific">Gigaspora margarita</name>
    <dbReference type="NCBI Taxonomy" id="4874"/>
    <lineage>
        <taxon>Eukaryota</taxon>
        <taxon>Fungi</taxon>
        <taxon>Fungi incertae sedis</taxon>
        <taxon>Mucoromycota</taxon>
        <taxon>Glomeromycotina</taxon>
        <taxon>Glomeromycetes</taxon>
        <taxon>Diversisporales</taxon>
        <taxon>Gigasporaceae</taxon>
        <taxon>Gigaspora</taxon>
    </lineage>
</organism>
<name>A0ABN7UMP4_GIGMA</name>
<dbReference type="Proteomes" id="UP000789901">
    <property type="component" value="Unassembled WGS sequence"/>
</dbReference>
<dbReference type="EMBL" id="CAJVQB010003904">
    <property type="protein sequence ID" value="CAG8621153.1"/>
    <property type="molecule type" value="Genomic_DNA"/>
</dbReference>
<evidence type="ECO:0000313" key="1">
    <source>
        <dbReference type="EMBL" id="CAG8621153.1"/>
    </source>
</evidence>
<sequence>MANMITTQCGKSMNNMIKGYLDANTSLTTFITAFQLALNTQTSPQLALSCIESSDDQNYQYMLTQLLQKVQKFTTQNPTTAVTLYNSFNEIFVSKIEKIDKLQSNSLKITPTIKNPLIIRGKERSSNKKITSTIELASNKKNSKKDIDASRSQDSIKLDNHQSNDLLGEGIILPYEIEKGYPLYIDFTMLPNRVRSLKYELLKIIKGQQFSEYHIDVVKRIQEIGVLKANSSVLQINYFESFQVTWYYGSKGLAVNLETLTKIFVLETVIRLIAEDFNNISLDAAKKVMIDIIEFGLYVHDDDNTENNQYFSK</sequence>
<gene>
    <name evidence="1" type="ORF">GMARGA_LOCUS7849</name>
</gene>
<comment type="caution">
    <text evidence="1">The sequence shown here is derived from an EMBL/GenBank/DDBJ whole genome shotgun (WGS) entry which is preliminary data.</text>
</comment>
<proteinExistence type="predicted"/>
<reference evidence="1 2" key="1">
    <citation type="submission" date="2021-06" db="EMBL/GenBank/DDBJ databases">
        <authorList>
            <person name="Kallberg Y."/>
            <person name="Tangrot J."/>
            <person name="Rosling A."/>
        </authorList>
    </citation>
    <scope>NUCLEOTIDE SEQUENCE [LARGE SCALE GENOMIC DNA]</scope>
    <source>
        <strain evidence="1 2">120-4 pot B 10/14</strain>
    </source>
</reference>
<keyword evidence="2" id="KW-1185">Reference proteome</keyword>
<accession>A0ABN7UMP4</accession>
<evidence type="ECO:0000313" key="2">
    <source>
        <dbReference type="Proteomes" id="UP000789901"/>
    </source>
</evidence>